<dbReference type="Gene3D" id="3.40.50.261">
    <property type="entry name" value="Succinyl-CoA synthetase domains"/>
    <property type="match status" value="2"/>
</dbReference>
<evidence type="ECO:0000256" key="2">
    <source>
        <dbReference type="PROSITE-ProRule" id="PRU00409"/>
    </source>
</evidence>
<dbReference type="PANTHER" id="PTHR42793">
    <property type="entry name" value="COA BINDING DOMAIN CONTAINING PROTEIN"/>
    <property type="match status" value="1"/>
</dbReference>
<keyword evidence="2" id="KW-0067">ATP-binding</keyword>
<sequence length="671" mass="70454">MAVIGGRWCGQVVRQCKLMGFSGEIWPISTSSAEMAGVPCFDSLDDLPGVPDAVFIGVNHTATIDIVRKLNAMGVGGAVCFASGFAEVGAEGKARQDALVAAAGDMPIQGPNCLGFVNFMDGVALWPDEHGADPSESGVAVLSQSGAIGLNMTMQKRHLPLSYLVSLGNQAQSGVAEFIDSMLNDERVTAIGLLIEGLPDVPRFAAAASRALAKGVPIVALKTGRSEAGAKIAVSHTSTLAGDDSLYDALFARYGIARVDTLPVFVETLKLLSMSGPLAGNRIVSMSVSGGEASMIADLAESRDLDFAEFSPEDHARISATTHELVHVSNPFDYHTFDWGKREAQARTFTEVLRSGYDARLMLLDFPRSDRCATENWTAAIMAFAEAHKAAPGVSLLASSLPENMPPEVSRLAVDLGLIPMFGFDEALAALDAAATIGRLQRQAAAGRGAEPMQSVPVLAGDAAKVVDEAASKRLLATFGLPVPEGRLVGRGDVVSAAEDIGYPVVLKAAGSHMTHKSDLGGVALGLEDAEALTSAADAMAGLSDRFLVERMQPKPLAELIVGITRDPQFGLVLVIGAGGILVELLQDAQSLLFPVSRRDVAEAISALKVSKLLDGYRGQAAADREALIDAIMAVAQFAEAHADSLIELDVNPLMVFEDRTIAVDALLRMV</sequence>
<name>A0AAW9SF59_9RHOB</name>
<dbReference type="SMART" id="SM00881">
    <property type="entry name" value="CoA_binding"/>
    <property type="match status" value="1"/>
</dbReference>
<dbReference type="PROSITE" id="PS50975">
    <property type="entry name" value="ATP_GRASP"/>
    <property type="match status" value="1"/>
</dbReference>
<dbReference type="EMBL" id="JBDNCH010000004">
    <property type="protein sequence ID" value="MEN9063491.1"/>
    <property type="molecule type" value="Genomic_DNA"/>
</dbReference>
<dbReference type="Proteomes" id="UP001428774">
    <property type="component" value="Unassembled WGS sequence"/>
</dbReference>
<dbReference type="PANTHER" id="PTHR42793:SF4">
    <property type="entry name" value="BLL6376 PROTEIN"/>
    <property type="match status" value="1"/>
</dbReference>
<keyword evidence="4" id="KW-0436">Ligase</keyword>
<accession>A0AAW9SF59</accession>
<dbReference type="InterPro" id="IPR036291">
    <property type="entry name" value="NAD(P)-bd_dom_sf"/>
</dbReference>
<feature type="domain" description="ATP-grasp" evidence="3">
    <location>
        <begin position="473"/>
        <end position="510"/>
    </location>
</feature>
<protein>
    <submittedName>
        <fullName evidence="4">Acetate--CoA ligase family protein</fullName>
    </submittedName>
</protein>
<evidence type="ECO:0000259" key="3">
    <source>
        <dbReference type="PROSITE" id="PS50975"/>
    </source>
</evidence>
<keyword evidence="5" id="KW-1185">Reference proteome</keyword>
<keyword evidence="2" id="KW-0547">Nucleotide-binding</keyword>
<dbReference type="GO" id="GO:0016874">
    <property type="term" value="F:ligase activity"/>
    <property type="evidence" value="ECO:0007669"/>
    <property type="project" value="UniProtKB-KW"/>
</dbReference>
<keyword evidence="1" id="KW-0816">Tricarboxylic acid cycle</keyword>
<reference evidence="4 5" key="1">
    <citation type="submission" date="2024-05" db="EMBL/GenBank/DDBJ databases">
        <title>Genome sequence of Ponticoccus litoralis KCCM 90028.</title>
        <authorList>
            <person name="Kim J.M."/>
            <person name="Lee J.K."/>
            <person name="Choi B.J."/>
            <person name="Bayburt H."/>
            <person name="Baek J.H."/>
            <person name="Jeon C.O."/>
        </authorList>
    </citation>
    <scope>NUCLEOTIDE SEQUENCE [LARGE SCALE GENOMIC DNA]</scope>
    <source>
        <strain evidence="4 5">KCCM 90028</strain>
    </source>
</reference>
<dbReference type="SUPFAM" id="SSF51735">
    <property type="entry name" value="NAD(P)-binding Rossmann-fold domains"/>
    <property type="match status" value="1"/>
</dbReference>
<evidence type="ECO:0000256" key="1">
    <source>
        <dbReference type="ARBA" id="ARBA00022532"/>
    </source>
</evidence>
<dbReference type="GO" id="GO:0006099">
    <property type="term" value="P:tricarboxylic acid cycle"/>
    <property type="evidence" value="ECO:0007669"/>
    <property type="project" value="UniProtKB-KW"/>
</dbReference>
<organism evidence="4 5">
    <name type="scientific">Ponticoccus litoralis</name>
    <dbReference type="NCBI Taxonomy" id="422297"/>
    <lineage>
        <taxon>Bacteria</taxon>
        <taxon>Pseudomonadati</taxon>
        <taxon>Pseudomonadota</taxon>
        <taxon>Alphaproteobacteria</taxon>
        <taxon>Rhodobacterales</taxon>
        <taxon>Roseobacteraceae</taxon>
        <taxon>Ponticoccus</taxon>
    </lineage>
</organism>
<dbReference type="Pfam" id="PF13380">
    <property type="entry name" value="CoA_binding_2"/>
    <property type="match status" value="1"/>
</dbReference>
<dbReference type="Gene3D" id="3.30.470.20">
    <property type="entry name" value="ATP-grasp fold, B domain"/>
    <property type="match status" value="1"/>
</dbReference>
<dbReference type="SUPFAM" id="SSF56059">
    <property type="entry name" value="Glutathione synthetase ATP-binding domain-like"/>
    <property type="match status" value="1"/>
</dbReference>
<dbReference type="InterPro" id="IPR011761">
    <property type="entry name" value="ATP-grasp"/>
</dbReference>
<dbReference type="Pfam" id="PF13607">
    <property type="entry name" value="Succ_CoA_lig"/>
    <property type="match status" value="1"/>
</dbReference>
<proteinExistence type="predicted"/>
<dbReference type="Pfam" id="PF13549">
    <property type="entry name" value="ATP-grasp_5"/>
    <property type="match status" value="1"/>
</dbReference>
<gene>
    <name evidence="4" type="ORF">ABFB10_23280</name>
</gene>
<dbReference type="Gene3D" id="3.30.1490.20">
    <property type="entry name" value="ATP-grasp fold, A domain"/>
    <property type="match status" value="1"/>
</dbReference>
<dbReference type="RefSeq" id="WP_347168631.1">
    <property type="nucleotide sequence ID" value="NZ_JBDNCH010000004.1"/>
</dbReference>
<dbReference type="InterPro" id="IPR013815">
    <property type="entry name" value="ATP_grasp_subdomain_1"/>
</dbReference>
<dbReference type="GO" id="GO:0005524">
    <property type="term" value="F:ATP binding"/>
    <property type="evidence" value="ECO:0007669"/>
    <property type="project" value="UniProtKB-UniRule"/>
</dbReference>
<dbReference type="InterPro" id="IPR016102">
    <property type="entry name" value="Succinyl-CoA_synth-like"/>
</dbReference>
<dbReference type="Gene3D" id="3.40.50.720">
    <property type="entry name" value="NAD(P)-binding Rossmann-like Domain"/>
    <property type="match status" value="1"/>
</dbReference>
<dbReference type="InterPro" id="IPR032875">
    <property type="entry name" value="Succ_CoA_lig_flav_dom"/>
</dbReference>
<evidence type="ECO:0000313" key="5">
    <source>
        <dbReference type="Proteomes" id="UP001428774"/>
    </source>
</evidence>
<evidence type="ECO:0000313" key="4">
    <source>
        <dbReference type="EMBL" id="MEN9063491.1"/>
    </source>
</evidence>
<dbReference type="SUPFAM" id="SSF52210">
    <property type="entry name" value="Succinyl-CoA synthetase domains"/>
    <property type="match status" value="2"/>
</dbReference>
<dbReference type="InterPro" id="IPR003781">
    <property type="entry name" value="CoA-bd"/>
</dbReference>
<comment type="caution">
    <text evidence="4">The sequence shown here is derived from an EMBL/GenBank/DDBJ whole genome shotgun (WGS) entry which is preliminary data.</text>
</comment>
<dbReference type="AlphaFoldDB" id="A0AAW9SF59"/>
<dbReference type="GO" id="GO:0046872">
    <property type="term" value="F:metal ion binding"/>
    <property type="evidence" value="ECO:0007669"/>
    <property type="project" value="InterPro"/>
</dbReference>